<evidence type="ECO:0000313" key="5">
    <source>
        <dbReference type="Proteomes" id="UP000594261"/>
    </source>
</evidence>
<dbReference type="Gene3D" id="3.40.50.410">
    <property type="entry name" value="von Willebrand factor, type A domain"/>
    <property type="match status" value="1"/>
</dbReference>
<dbReference type="InterPro" id="IPR036465">
    <property type="entry name" value="vWFA_dom_sf"/>
</dbReference>
<feature type="region of interest" description="Disordered" evidence="1">
    <location>
        <begin position="1"/>
        <end position="21"/>
    </location>
</feature>
<evidence type="ECO:0000259" key="2">
    <source>
        <dbReference type="Pfam" id="PF11443"/>
    </source>
</evidence>
<dbReference type="OMA" id="ICEKFRA"/>
<proteinExistence type="predicted"/>
<sequence length="455" mass="52840">MRAMHFHERKHTATDKKNNNKDKIAKLPKELRVQKHIAKHNHEREQVRSLRNQQVLDKAKKAFKRYNRDPVYRFLHDKVSDVFTKMLKAEMQALNARKLKEISLAAKWCPTIDSAYDKSLLICESIARRVLEIPEVYMSANMWETLPYNRVPSMAMKNYKSHFLRHNNNRFHKYLNDVKRGDSTIAAGTLLPHEIIESLKDSDGGEVAKLQWKRMVDDLSKKGKLSNCIAVCDVSGSMSGKPMEVCVALGLMISKLSEDPWKGQVITFDDNPKIQRLQGESLYEKTSFIREMEWGGSTNFQRVFDEILQVAVKANLSEDQLIQKVFVFSDMEFNEASGHYYGYDSESESESESGEERQEEREARLRRSRWETDYEVIHRKFREKGYNKVPKIVFWNLRDSEATPIPSDQGGVALVSGFSKKLVKLFLENDGIINPMTVMHQAITRKMYEKLVVYD</sequence>
<dbReference type="PANTHER" id="PTHR31373">
    <property type="entry name" value="OS06G0652100 PROTEIN"/>
    <property type="match status" value="1"/>
</dbReference>
<feature type="compositionally biased region" description="Basic and acidic residues" evidence="1">
    <location>
        <begin position="11"/>
        <end position="21"/>
    </location>
</feature>
<dbReference type="Gramene" id="QL06p050748:mrna">
    <property type="protein sequence ID" value="QL06p050748:mrna"/>
    <property type="gene ID" value="QL06p050748"/>
</dbReference>
<dbReference type="InParanoid" id="A0A7N2LZJ5"/>
<dbReference type="InterPro" id="IPR058580">
    <property type="entry name" value="DUF2828"/>
</dbReference>
<keyword evidence="5" id="KW-1185">Reference proteome</keyword>
<feature type="domain" description="DUF2828" evidence="2">
    <location>
        <begin position="128"/>
        <end position="225"/>
    </location>
</feature>
<dbReference type="InterPro" id="IPR056690">
    <property type="entry name" value="DUF7788"/>
</dbReference>
<evidence type="ECO:0000313" key="4">
    <source>
        <dbReference type="EnsemblPlants" id="QL06p050748:mrna"/>
    </source>
</evidence>
<reference evidence="4 5" key="1">
    <citation type="journal article" date="2016" name="G3 (Bethesda)">
        <title>First Draft Assembly and Annotation of the Genome of a California Endemic Oak Quercus lobata Nee (Fagaceae).</title>
        <authorList>
            <person name="Sork V.L."/>
            <person name="Fitz-Gibbon S.T."/>
            <person name="Puiu D."/>
            <person name="Crepeau M."/>
            <person name="Gugger P.F."/>
            <person name="Sherman R."/>
            <person name="Stevens K."/>
            <person name="Langley C.H."/>
            <person name="Pellegrini M."/>
            <person name="Salzberg S.L."/>
        </authorList>
    </citation>
    <scope>NUCLEOTIDE SEQUENCE [LARGE SCALE GENOMIC DNA]</scope>
    <source>
        <strain evidence="4 5">cv. SW786</strain>
    </source>
</reference>
<accession>A0A7N2LZJ5</accession>
<dbReference type="Pfam" id="PF25043">
    <property type="entry name" value="DUF7788"/>
    <property type="match status" value="1"/>
</dbReference>
<name>A0A7N2LZJ5_QUELO</name>
<protein>
    <submittedName>
        <fullName evidence="4">Uncharacterized protein</fullName>
    </submittedName>
</protein>
<evidence type="ECO:0000259" key="3">
    <source>
        <dbReference type="Pfam" id="PF25043"/>
    </source>
</evidence>
<dbReference type="Proteomes" id="UP000594261">
    <property type="component" value="Chromosome 1"/>
</dbReference>
<feature type="region of interest" description="Disordered" evidence="1">
    <location>
        <begin position="340"/>
        <end position="364"/>
    </location>
</feature>
<organism evidence="4 5">
    <name type="scientific">Quercus lobata</name>
    <name type="common">Valley oak</name>
    <dbReference type="NCBI Taxonomy" id="97700"/>
    <lineage>
        <taxon>Eukaryota</taxon>
        <taxon>Viridiplantae</taxon>
        <taxon>Streptophyta</taxon>
        <taxon>Embryophyta</taxon>
        <taxon>Tracheophyta</taxon>
        <taxon>Spermatophyta</taxon>
        <taxon>Magnoliopsida</taxon>
        <taxon>eudicotyledons</taxon>
        <taxon>Gunneridae</taxon>
        <taxon>Pentapetalae</taxon>
        <taxon>rosids</taxon>
        <taxon>fabids</taxon>
        <taxon>Fagales</taxon>
        <taxon>Fagaceae</taxon>
        <taxon>Quercus</taxon>
    </lineage>
</organism>
<dbReference type="PANTHER" id="PTHR31373:SF24">
    <property type="match status" value="1"/>
</dbReference>
<dbReference type="PIRSF" id="PIRSF015417">
    <property type="entry name" value="T31B5_30_vWA"/>
    <property type="match status" value="1"/>
</dbReference>
<dbReference type="Pfam" id="PF11443">
    <property type="entry name" value="DUF2828"/>
    <property type="match status" value="1"/>
</dbReference>
<dbReference type="Gramene" id="QL01p039054:mrna">
    <property type="protein sequence ID" value="QL01p039054:mrna"/>
    <property type="gene ID" value="QL01p039054"/>
</dbReference>
<evidence type="ECO:0000256" key="1">
    <source>
        <dbReference type="SAM" id="MobiDB-lite"/>
    </source>
</evidence>
<dbReference type="Proteomes" id="UP000594261">
    <property type="component" value="Chromosome 6"/>
</dbReference>
<reference evidence="4" key="2">
    <citation type="submission" date="2021-01" db="UniProtKB">
        <authorList>
            <consortium name="EnsemblPlants"/>
        </authorList>
    </citation>
    <scope>IDENTIFICATION</scope>
</reference>
<feature type="domain" description="DUF7788" evidence="3">
    <location>
        <begin position="227"/>
        <end position="433"/>
    </location>
</feature>
<dbReference type="EMBL" id="LRBV02000006">
    <property type="status" value="NOT_ANNOTATED_CDS"/>
    <property type="molecule type" value="Genomic_DNA"/>
</dbReference>
<dbReference type="InterPro" id="IPR011205">
    <property type="entry name" value="UCP015417_vWA"/>
</dbReference>
<dbReference type="EnsemblPlants" id="QL01p039054:mrna">
    <property type="protein sequence ID" value="QL01p039054:mrna"/>
    <property type="gene ID" value="QL01p039054"/>
</dbReference>
<feature type="compositionally biased region" description="Basic and acidic residues" evidence="1">
    <location>
        <begin position="354"/>
        <end position="364"/>
    </location>
</feature>
<dbReference type="EMBL" id="LRBV02000001">
    <property type="status" value="NOT_ANNOTATED_CDS"/>
    <property type="molecule type" value="Genomic_DNA"/>
</dbReference>
<dbReference type="SUPFAM" id="SSF53300">
    <property type="entry name" value="vWA-like"/>
    <property type="match status" value="1"/>
</dbReference>
<dbReference type="AlphaFoldDB" id="A0A7N2LZJ5"/>
<dbReference type="EnsemblPlants" id="QL06p050748:mrna">
    <property type="protein sequence ID" value="QL06p050748:mrna"/>
    <property type="gene ID" value="QL06p050748"/>
</dbReference>
<dbReference type="CDD" id="cd00198">
    <property type="entry name" value="vWFA"/>
    <property type="match status" value="1"/>
</dbReference>